<dbReference type="CDD" id="cd00093">
    <property type="entry name" value="HTH_XRE"/>
    <property type="match status" value="1"/>
</dbReference>
<keyword evidence="3" id="KW-1185">Reference proteome</keyword>
<protein>
    <recommendedName>
        <fullName evidence="1">HTH cro/C1-type domain-containing protein</fullName>
    </recommendedName>
</protein>
<dbReference type="GO" id="GO:0003677">
    <property type="term" value="F:DNA binding"/>
    <property type="evidence" value="ECO:0007669"/>
    <property type="project" value="InterPro"/>
</dbReference>
<dbReference type="EMBL" id="FNBG01000005">
    <property type="protein sequence ID" value="SDF04558.1"/>
    <property type="molecule type" value="Genomic_DNA"/>
</dbReference>
<dbReference type="Gene3D" id="1.10.260.40">
    <property type="entry name" value="lambda repressor-like DNA-binding domains"/>
    <property type="match status" value="1"/>
</dbReference>
<dbReference type="AlphaFoldDB" id="A0A1G7HW26"/>
<accession>A0A1G7HW26</accession>
<evidence type="ECO:0000313" key="3">
    <source>
        <dbReference type="Proteomes" id="UP000198972"/>
    </source>
</evidence>
<dbReference type="RefSeq" id="WP_217640041.1">
    <property type="nucleotide sequence ID" value="NZ_FNBG01000005.1"/>
</dbReference>
<reference evidence="2 3" key="1">
    <citation type="submission" date="2016-10" db="EMBL/GenBank/DDBJ databases">
        <authorList>
            <person name="de Groot N.N."/>
        </authorList>
    </citation>
    <scope>NUCLEOTIDE SEQUENCE [LARGE SCALE GENOMIC DNA]</scope>
    <source>
        <strain evidence="2 3">DSM 28129</strain>
    </source>
</reference>
<sequence>MQKQGLSLKQARVNLGYSIEQVAQLTGIPTHEISACEDNSSKADAYQVHALLKLYKIDLAHIDLNPVQSVERSQDLKGNLELTCIKKRIKLENKHFPDGMYPKDIKLMDDVQDLLQQAYQVGAGSPEDSQTWFNQAAFGYAILAAERVGLSENDIHRLVRVMNSQFDMKTLEEALEHYRRSPY</sequence>
<feature type="domain" description="HTH cro/C1-type" evidence="1">
    <location>
        <begin position="8"/>
        <end position="62"/>
    </location>
</feature>
<dbReference type="PROSITE" id="PS50943">
    <property type="entry name" value="HTH_CROC1"/>
    <property type="match status" value="1"/>
</dbReference>
<proteinExistence type="predicted"/>
<dbReference type="InterPro" id="IPR010982">
    <property type="entry name" value="Lambda_DNA-bd_dom_sf"/>
</dbReference>
<dbReference type="Proteomes" id="UP000198972">
    <property type="component" value="Unassembled WGS sequence"/>
</dbReference>
<evidence type="ECO:0000313" key="2">
    <source>
        <dbReference type="EMBL" id="SDF04558.1"/>
    </source>
</evidence>
<name>A0A1G7HW26_9BACL</name>
<dbReference type="InterPro" id="IPR001387">
    <property type="entry name" value="Cro/C1-type_HTH"/>
</dbReference>
<organism evidence="2 3">
    <name type="scientific">Fontibacillus panacisegetis</name>
    <dbReference type="NCBI Taxonomy" id="670482"/>
    <lineage>
        <taxon>Bacteria</taxon>
        <taxon>Bacillati</taxon>
        <taxon>Bacillota</taxon>
        <taxon>Bacilli</taxon>
        <taxon>Bacillales</taxon>
        <taxon>Paenibacillaceae</taxon>
        <taxon>Fontibacillus</taxon>
    </lineage>
</organism>
<gene>
    <name evidence="2" type="ORF">SAMN04488542_10555</name>
</gene>
<dbReference type="SUPFAM" id="SSF47413">
    <property type="entry name" value="lambda repressor-like DNA-binding domains"/>
    <property type="match status" value="1"/>
</dbReference>
<evidence type="ECO:0000259" key="1">
    <source>
        <dbReference type="PROSITE" id="PS50943"/>
    </source>
</evidence>
<dbReference type="STRING" id="670482.SAMN04488542_10555"/>